<name>A0AAD9P856_RIDPI</name>
<keyword evidence="2" id="KW-1185">Reference proteome</keyword>
<dbReference type="AlphaFoldDB" id="A0AAD9P856"/>
<organism evidence="1 2">
    <name type="scientific">Ridgeia piscesae</name>
    <name type="common">Tubeworm</name>
    <dbReference type="NCBI Taxonomy" id="27915"/>
    <lineage>
        <taxon>Eukaryota</taxon>
        <taxon>Metazoa</taxon>
        <taxon>Spiralia</taxon>
        <taxon>Lophotrochozoa</taxon>
        <taxon>Annelida</taxon>
        <taxon>Polychaeta</taxon>
        <taxon>Sedentaria</taxon>
        <taxon>Canalipalpata</taxon>
        <taxon>Sabellida</taxon>
        <taxon>Siboglinidae</taxon>
        <taxon>Ridgeia</taxon>
    </lineage>
</organism>
<sequence length="117" mass="13182">MVLNLRIMTYVCVGRYDFDDESFDTTVLLNGCCIHLGGKHRTVVINVCYYHCHVDTSAALWCAKIVTKYLHCIHLLAFSIELRGSNNLVLVAVHHNKGEVGITKETVHFTVVSMVFV</sequence>
<dbReference type="Proteomes" id="UP001209878">
    <property type="component" value="Unassembled WGS sequence"/>
</dbReference>
<evidence type="ECO:0000313" key="2">
    <source>
        <dbReference type="Proteomes" id="UP001209878"/>
    </source>
</evidence>
<gene>
    <name evidence="1" type="ORF">NP493_97g02006</name>
</gene>
<accession>A0AAD9P856</accession>
<protein>
    <submittedName>
        <fullName evidence="1">Uncharacterized protein</fullName>
    </submittedName>
</protein>
<comment type="caution">
    <text evidence="1">The sequence shown here is derived from an EMBL/GenBank/DDBJ whole genome shotgun (WGS) entry which is preliminary data.</text>
</comment>
<evidence type="ECO:0000313" key="1">
    <source>
        <dbReference type="EMBL" id="KAK2189782.1"/>
    </source>
</evidence>
<reference evidence="1" key="1">
    <citation type="journal article" date="2023" name="Mol. Biol. Evol.">
        <title>Third-Generation Sequencing Reveals the Adaptive Role of the Epigenome in Three Deep-Sea Polychaetes.</title>
        <authorList>
            <person name="Perez M."/>
            <person name="Aroh O."/>
            <person name="Sun Y."/>
            <person name="Lan Y."/>
            <person name="Juniper S.K."/>
            <person name="Young C.R."/>
            <person name="Angers B."/>
            <person name="Qian P.Y."/>
        </authorList>
    </citation>
    <scope>NUCLEOTIDE SEQUENCE</scope>
    <source>
        <strain evidence="1">R07B-5</strain>
    </source>
</reference>
<proteinExistence type="predicted"/>
<dbReference type="EMBL" id="JAODUO010000097">
    <property type="protein sequence ID" value="KAK2189782.1"/>
    <property type="molecule type" value="Genomic_DNA"/>
</dbReference>